<dbReference type="EMBL" id="AP023420">
    <property type="protein sequence ID" value="BCK84861.1"/>
    <property type="molecule type" value="Genomic_DNA"/>
</dbReference>
<name>A0A810QH60_9FIRM</name>
<dbReference type="KEGG" id="pfaa:MM59RIKEN_21800"/>
<dbReference type="SUPFAM" id="SSF55315">
    <property type="entry name" value="L30e-like"/>
    <property type="match status" value="1"/>
</dbReference>
<dbReference type="RefSeq" id="WP_187029719.1">
    <property type="nucleotide sequence ID" value="NZ_AP023420.1"/>
</dbReference>
<dbReference type="AlphaFoldDB" id="A0A810QH60"/>
<evidence type="ECO:0000313" key="2">
    <source>
        <dbReference type="EMBL" id="BCK84861.1"/>
    </source>
</evidence>
<reference evidence="2" key="1">
    <citation type="submission" date="2020-09" db="EMBL/GenBank/DDBJ databases">
        <title>New species isolated from human feces.</title>
        <authorList>
            <person name="Kitahara M."/>
            <person name="Shigeno Y."/>
            <person name="Shime M."/>
            <person name="Matsumoto Y."/>
            <person name="Nakamura S."/>
            <person name="Motooka D."/>
            <person name="Fukuoka S."/>
            <person name="Nishikawa H."/>
            <person name="Benno Y."/>
        </authorList>
    </citation>
    <scope>NUCLEOTIDE SEQUENCE</scope>
    <source>
        <strain evidence="2">MM59</strain>
    </source>
</reference>
<accession>A0A810QH60</accession>
<feature type="compositionally biased region" description="Basic residues" evidence="1">
    <location>
        <begin position="166"/>
        <end position="177"/>
    </location>
</feature>
<feature type="compositionally biased region" description="Basic residues" evidence="1">
    <location>
        <begin position="137"/>
        <end position="146"/>
    </location>
</feature>
<feature type="compositionally biased region" description="Basic residues" evidence="1">
    <location>
        <begin position="189"/>
        <end position="203"/>
    </location>
</feature>
<dbReference type="Gene3D" id="3.30.1330.30">
    <property type="match status" value="1"/>
</dbReference>
<evidence type="ECO:0008006" key="4">
    <source>
        <dbReference type="Google" id="ProtNLM"/>
    </source>
</evidence>
<evidence type="ECO:0000256" key="1">
    <source>
        <dbReference type="SAM" id="MobiDB-lite"/>
    </source>
</evidence>
<keyword evidence="3" id="KW-1185">Reference proteome</keyword>
<organism evidence="2 3">
    <name type="scientific">Pusillibacter faecalis</name>
    <dbReference type="NCBI Taxonomy" id="2714358"/>
    <lineage>
        <taxon>Bacteria</taxon>
        <taxon>Bacillati</taxon>
        <taxon>Bacillota</taxon>
        <taxon>Clostridia</taxon>
        <taxon>Eubacteriales</taxon>
        <taxon>Oscillospiraceae</taxon>
        <taxon>Pusillibacter</taxon>
    </lineage>
</organism>
<dbReference type="Proteomes" id="UP000679848">
    <property type="component" value="Chromosome"/>
</dbReference>
<proteinExistence type="predicted"/>
<dbReference type="InterPro" id="IPR029064">
    <property type="entry name" value="Ribosomal_eL30-like_sf"/>
</dbReference>
<evidence type="ECO:0000313" key="3">
    <source>
        <dbReference type="Proteomes" id="UP000679848"/>
    </source>
</evidence>
<gene>
    <name evidence="2" type="ORF">MM59RIKEN_21800</name>
</gene>
<sequence length="203" mass="22571">MDSHKILSLLGLALRGNHLAVGEEPVEAAARAKDARLLLLASDAADNTRRRTVHFSEAGQCLWLRLPFTKAELGRAVGRTSAALVAVTDIGLANAVANRLAQLDEDQYGEAAERLALKAKRAAERQSELRAHEKNVRTGKYRPKPRRTPEDSSPQVEKSPPDRRPRNQNRSRPRRGSPTRSPHPYAHSRPVKKGKGSFRKRED</sequence>
<feature type="compositionally biased region" description="Basic and acidic residues" evidence="1">
    <location>
        <begin position="123"/>
        <end position="136"/>
    </location>
</feature>
<feature type="region of interest" description="Disordered" evidence="1">
    <location>
        <begin position="123"/>
        <end position="203"/>
    </location>
</feature>
<protein>
    <recommendedName>
        <fullName evidence="4">50S ribosomal protein L7</fullName>
    </recommendedName>
</protein>